<name>A0A261U0X5_9BORD</name>
<dbReference type="GO" id="GO:0016491">
    <property type="term" value="F:oxidoreductase activity"/>
    <property type="evidence" value="ECO:0007669"/>
    <property type="project" value="UniProtKB-KW"/>
</dbReference>
<dbReference type="PROSITE" id="PS00061">
    <property type="entry name" value="ADH_SHORT"/>
    <property type="match status" value="1"/>
</dbReference>
<dbReference type="InterPro" id="IPR050259">
    <property type="entry name" value="SDR"/>
</dbReference>
<dbReference type="InterPro" id="IPR002347">
    <property type="entry name" value="SDR_fam"/>
</dbReference>
<keyword evidence="2" id="KW-0560">Oxidoreductase</keyword>
<keyword evidence="5" id="KW-1185">Reference proteome</keyword>
<gene>
    <name evidence="4" type="ORF">CAL25_01260</name>
</gene>
<evidence type="ECO:0000256" key="2">
    <source>
        <dbReference type="ARBA" id="ARBA00023002"/>
    </source>
</evidence>
<dbReference type="SMART" id="SM00822">
    <property type="entry name" value="PKS_KR"/>
    <property type="match status" value="1"/>
</dbReference>
<proteinExistence type="inferred from homology"/>
<dbReference type="AlphaFoldDB" id="A0A261U0X5"/>
<dbReference type="PRINTS" id="PR00081">
    <property type="entry name" value="GDHRDH"/>
</dbReference>
<dbReference type="SUPFAM" id="SSF51735">
    <property type="entry name" value="NAD(P)-binding Rossmann-fold domains"/>
    <property type="match status" value="1"/>
</dbReference>
<dbReference type="Pfam" id="PF13561">
    <property type="entry name" value="adh_short_C2"/>
    <property type="match status" value="1"/>
</dbReference>
<dbReference type="RefSeq" id="WP_094798129.1">
    <property type="nucleotide sequence ID" value="NZ_NEVP01000001.1"/>
</dbReference>
<dbReference type="EMBL" id="NEVP01000001">
    <property type="protein sequence ID" value="OZI55072.1"/>
    <property type="molecule type" value="Genomic_DNA"/>
</dbReference>
<evidence type="ECO:0000259" key="3">
    <source>
        <dbReference type="SMART" id="SM00822"/>
    </source>
</evidence>
<dbReference type="PANTHER" id="PTHR42879:SF2">
    <property type="entry name" value="3-OXOACYL-[ACYL-CARRIER-PROTEIN] REDUCTASE FABG"/>
    <property type="match status" value="1"/>
</dbReference>
<accession>A0A261U0X5</accession>
<dbReference type="InterPro" id="IPR020904">
    <property type="entry name" value="Sc_DH/Rdtase_CS"/>
</dbReference>
<protein>
    <submittedName>
        <fullName evidence="4">Gluconate 5-dehydrogenase</fullName>
    </submittedName>
</protein>
<comment type="caution">
    <text evidence="4">The sequence shown here is derived from an EMBL/GenBank/DDBJ whole genome shotgun (WGS) entry which is preliminary data.</text>
</comment>
<evidence type="ECO:0000313" key="4">
    <source>
        <dbReference type="EMBL" id="OZI55072.1"/>
    </source>
</evidence>
<reference evidence="4 5" key="1">
    <citation type="submission" date="2017-05" db="EMBL/GenBank/DDBJ databases">
        <title>Complete and WGS of Bordetella genogroups.</title>
        <authorList>
            <person name="Spilker T."/>
            <person name="LiPuma J."/>
        </authorList>
    </citation>
    <scope>NUCLEOTIDE SEQUENCE [LARGE SCALE GENOMIC DNA]</scope>
    <source>
        <strain evidence="4 5">AU10456</strain>
    </source>
</reference>
<organism evidence="4 5">
    <name type="scientific">Bordetella genomosp. 5</name>
    <dbReference type="NCBI Taxonomy" id="1395608"/>
    <lineage>
        <taxon>Bacteria</taxon>
        <taxon>Pseudomonadati</taxon>
        <taxon>Pseudomonadota</taxon>
        <taxon>Betaproteobacteria</taxon>
        <taxon>Burkholderiales</taxon>
        <taxon>Alcaligenaceae</taxon>
        <taxon>Bordetella</taxon>
    </lineage>
</organism>
<dbReference type="NCBIfam" id="NF004778">
    <property type="entry name" value="PRK06124.1"/>
    <property type="match status" value="1"/>
</dbReference>
<dbReference type="Gene3D" id="3.40.50.720">
    <property type="entry name" value="NAD(P)-binding Rossmann-like Domain"/>
    <property type="match status" value="1"/>
</dbReference>
<dbReference type="InterPro" id="IPR057326">
    <property type="entry name" value="KR_dom"/>
</dbReference>
<dbReference type="Proteomes" id="UP000216913">
    <property type="component" value="Unassembled WGS sequence"/>
</dbReference>
<dbReference type="GO" id="GO:0032787">
    <property type="term" value="P:monocarboxylic acid metabolic process"/>
    <property type="evidence" value="ECO:0007669"/>
    <property type="project" value="UniProtKB-ARBA"/>
</dbReference>
<comment type="similarity">
    <text evidence="1">Belongs to the short-chain dehydrogenases/reductases (SDR) family.</text>
</comment>
<dbReference type="OrthoDB" id="9803333at2"/>
<dbReference type="InterPro" id="IPR036291">
    <property type="entry name" value="NAD(P)-bd_dom_sf"/>
</dbReference>
<dbReference type="FunFam" id="3.40.50.720:FF:000173">
    <property type="entry name" value="3-oxoacyl-[acyl-carrier protein] reductase"/>
    <property type="match status" value="1"/>
</dbReference>
<dbReference type="PANTHER" id="PTHR42879">
    <property type="entry name" value="3-OXOACYL-(ACYL-CARRIER-PROTEIN) REDUCTASE"/>
    <property type="match status" value="1"/>
</dbReference>
<sequence length="263" mass="26859">MPAAATDSSFLQQFSLAGRVALVTGSARGLGWCIAQALAESGAHVLINGRNGAAVEAAVAALRERGLAAGPAVFDVANDDAVEAAFAAIDRDHGRLDILVNNVGARNRKSLADASPAEVRELIETDLVAGILIARQAAARMTRHGYGRLIAITSVVGELARRGDAIYPAAKQGLTGIMRALALEHGAQGITSNAIAPGTFATETNAAMVADPNIGPVVAARNPTGRWGRPEEIAGAAVFLASPAASYVNGHVLVVDGGLSVQF</sequence>
<feature type="domain" description="Ketoreductase" evidence="3">
    <location>
        <begin position="19"/>
        <end position="203"/>
    </location>
</feature>
<evidence type="ECO:0000256" key="1">
    <source>
        <dbReference type="ARBA" id="ARBA00006484"/>
    </source>
</evidence>
<dbReference type="PRINTS" id="PR00080">
    <property type="entry name" value="SDRFAMILY"/>
</dbReference>
<evidence type="ECO:0000313" key="5">
    <source>
        <dbReference type="Proteomes" id="UP000216913"/>
    </source>
</evidence>